<dbReference type="Proteomes" id="UP000074108">
    <property type="component" value="Unassembled WGS sequence"/>
</dbReference>
<dbReference type="OrthoDB" id="2933757at2"/>
<keyword evidence="2" id="KW-1185">Reference proteome</keyword>
<name>A0A147KC10_9BACI</name>
<dbReference type="RefSeq" id="WP_059350148.1">
    <property type="nucleotide sequence ID" value="NZ_LDYG01000005.1"/>
</dbReference>
<reference evidence="1 2" key="1">
    <citation type="journal article" date="2016" name="Front. Microbiol.">
        <title>Microevolution Analysis of Bacillus coahuilensis Unveils Differences in Phosphorus Acquisition Strategies and Their Regulation.</title>
        <authorList>
            <person name="Gomez-Lunar Z."/>
            <person name="Hernandez-Gonzalez I."/>
            <person name="Rodriguez-Torres M.D."/>
            <person name="Souza V."/>
            <person name="Olmedo-Alvarez G."/>
        </authorList>
    </citation>
    <scope>NUCLEOTIDE SEQUENCE [LARGE SCALE GENOMIC DNA]</scope>
    <source>
        <strain evidence="2">p1.1.43</strain>
    </source>
</reference>
<organism evidence="1 2">
    <name type="scientific">Bacillus coahuilensis p1.1.43</name>
    <dbReference type="NCBI Taxonomy" id="1150625"/>
    <lineage>
        <taxon>Bacteria</taxon>
        <taxon>Bacillati</taxon>
        <taxon>Bacillota</taxon>
        <taxon>Bacilli</taxon>
        <taxon>Bacillales</taxon>
        <taxon>Bacillaceae</taxon>
        <taxon>Bacillus</taxon>
    </lineage>
</organism>
<dbReference type="AlphaFoldDB" id="A0A147KC10"/>
<evidence type="ECO:0000313" key="1">
    <source>
        <dbReference type="EMBL" id="KUP08965.1"/>
    </source>
</evidence>
<sequence length="110" mass="12531">MGHDISGYNRAGDSIAYARFSMGNHNSYILYDVLDCMKFHAGVSGSGEMTVFNREQLERASNVFQDKYLQFIPPNLTSEASLWDIKQMTDFIQNCLETTKREGIVKVYFG</sequence>
<accession>A0A147KC10</accession>
<dbReference type="PATRIC" id="fig|1150625.3.peg.377"/>
<protein>
    <submittedName>
        <fullName evidence="1">Uncharacterized protein</fullName>
    </submittedName>
</protein>
<proteinExistence type="predicted"/>
<dbReference type="EMBL" id="LDYG01000005">
    <property type="protein sequence ID" value="KUP08965.1"/>
    <property type="molecule type" value="Genomic_DNA"/>
</dbReference>
<gene>
    <name evidence="1" type="ORF">Q75_01780</name>
</gene>
<evidence type="ECO:0000313" key="2">
    <source>
        <dbReference type="Proteomes" id="UP000074108"/>
    </source>
</evidence>
<comment type="caution">
    <text evidence="1">The sequence shown here is derived from an EMBL/GenBank/DDBJ whole genome shotgun (WGS) entry which is preliminary data.</text>
</comment>